<evidence type="ECO:0000256" key="3">
    <source>
        <dbReference type="SAM" id="SignalP"/>
    </source>
</evidence>
<dbReference type="STRING" id="34508.A0A4U5PI83"/>
<keyword evidence="2" id="KW-1133">Transmembrane helix</keyword>
<feature type="compositionally biased region" description="Polar residues" evidence="1">
    <location>
        <begin position="485"/>
        <end position="520"/>
    </location>
</feature>
<gene>
    <name evidence="4" type="ORF">L596_010147</name>
</gene>
<dbReference type="AlphaFoldDB" id="A0A4U5PI83"/>
<reference evidence="4 5" key="1">
    <citation type="journal article" date="2015" name="Genome Biol.">
        <title>Comparative genomics of Steinernema reveals deeply conserved gene regulatory networks.</title>
        <authorList>
            <person name="Dillman A.R."/>
            <person name="Macchietto M."/>
            <person name="Porter C.F."/>
            <person name="Rogers A."/>
            <person name="Williams B."/>
            <person name="Antoshechkin I."/>
            <person name="Lee M.M."/>
            <person name="Goodwin Z."/>
            <person name="Lu X."/>
            <person name="Lewis E.E."/>
            <person name="Goodrich-Blair H."/>
            <person name="Stock S.P."/>
            <person name="Adams B.J."/>
            <person name="Sternberg P.W."/>
            <person name="Mortazavi A."/>
        </authorList>
    </citation>
    <scope>NUCLEOTIDE SEQUENCE [LARGE SCALE GENOMIC DNA]</scope>
    <source>
        <strain evidence="4 5">ALL</strain>
    </source>
</reference>
<feature type="compositionally biased region" description="Low complexity" evidence="1">
    <location>
        <begin position="379"/>
        <end position="391"/>
    </location>
</feature>
<evidence type="ECO:0000256" key="2">
    <source>
        <dbReference type="SAM" id="Phobius"/>
    </source>
</evidence>
<organism evidence="4 5">
    <name type="scientific">Steinernema carpocapsae</name>
    <name type="common">Entomopathogenic nematode</name>
    <dbReference type="NCBI Taxonomy" id="34508"/>
    <lineage>
        <taxon>Eukaryota</taxon>
        <taxon>Metazoa</taxon>
        <taxon>Ecdysozoa</taxon>
        <taxon>Nematoda</taxon>
        <taxon>Chromadorea</taxon>
        <taxon>Rhabditida</taxon>
        <taxon>Tylenchina</taxon>
        <taxon>Panagrolaimomorpha</taxon>
        <taxon>Strongyloidoidea</taxon>
        <taxon>Steinernematidae</taxon>
        <taxon>Steinernema</taxon>
    </lineage>
</organism>
<accession>A0A4U5PI83</accession>
<name>A0A4U5PI83_STECR</name>
<keyword evidence="2" id="KW-0812">Transmembrane</keyword>
<keyword evidence="5" id="KW-1185">Reference proteome</keyword>
<feature type="compositionally biased region" description="Polar residues" evidence="1">
    <location>
        <begin position="563"/>
        <end position="576"/>
    </location>
</feature>
<feature type="compositionally biased region" description="Polar residues" evidence="1">
    <location>
        <begin position="392"/>
        <end position="405"/>
    </location>
</feature>
<feature type="compositionally biased region" description="Polar residues" evidence="1">
    <location>
        <begin position="428"/>
        <end position="441"/>
    </location>
</feature>
<proteinExistence type="predicted"/>
<evidence type="ECO:0000313" key="4">
    <source>
        <dbReference type="EMBL" id="TKR96071.1"/>
    </source>
</evidence>
<keyword evidence="3" id="KW-0732">Signal</keyword>
<dbReference type="EMBL" id="AZBU02000002">
    <property type="protein sequence ID" value="TKR96071.1"/>
    <property type="molecule type" value="Genomic_DNA"/>
</dbReference>
<feature type="signal peptide" evidence="3">
    <location>
        <begin position="1"/>
        <end position="21"/>
    </location>
</feature>
<evidence type="ECO:0000313" key="5">
    <source>
        <dbReference type="Proteomes" id="UP000298663"/>
    </source>
</evidence>
<evidence type="ECO:0000256" key="1">
    <source>
        <dbReference type="SAM" id="MobiDB-lite"/>
    </source>
</evidence>
<keyword evidence="2" id="KW-0472">Membrane</keyword>
<comment type="caution">
    <text evidence="4">The sequence shown here is derived from an EMBL/GenBank/DDBJ whole genome shotgun (WGS) entry which is preliminary data.</text>
</comment>
<feature type="region of interest" description="Disordered" evidence="1">
    <location>
        <begin position="485"/>
        <end position="526"/>
    </location>
</feature>
<feature type="chain" id="PRO_5020757109" evidence="3">
    <location>
        <begin position="22"/>
        <end position="582"/>
    </location>
</feature>
<feature type="transmembrane region" description="Helical" evidence="2">
    <location>
        <begin position="451"/>
        <end position="475"/>
    </location>
</feature>
<feature type="region of interest" description="Disordered" evidence="1">
    <location>
        <begin position="369"/>
        <end position="441"/>
    </location>
</feature>
<dbReference type="Proteomes" id="UP000298663">
    <property type="component" value="Unassembled WGS sequence"/>
</dbReference>
<feature type="region of interest" description="Disordered" evidence="1">
    <location>
        <begin position="561"/>
        <end position="582"/>
    </location>
</feature>
<protein>
    <submittedName>
        <fullName evidence="4">Uncharacterized protein</fullName>
    </submittedName>
</protein>
<reference evidence="4 5" key="2">
    <citation type="journal article" date="2019" name="G3 (Bethesda)">
        <title>Hybrid Assembly of the Genome of the Entomopathogenic Nematode Steinernema carpocapsae Identifies the X-Chromosome.</title>
        <authorList>
            <person name="Serra L."/>
            <person name="Macchietto M."/>
            <person name="Macias-Munoz A."/>
            <person name="McGill C.J."/>
            <person name="Rodriguez I.M."/>
            <person name="Rodriguez B."/>
            <person name="Murad R."/>
            <person name="Mortazavi A."/>
        </authorList>
    </citation>
    <scope>NUCLEOTIDE SEQUENCE [LARGE SCALE GENOMIC DNA]</scope>
    <source>
        <strain evidence="4 5">ALL</strain>
    </source>
</reference>
<sequence>MASSVALLLTTAVLFAAIAEGIKVGVHNRDFCPKDAFANNYFHAVTCHGFVRVKMFGKDNETLHQEIVKLLEDNKANESTSEPCEIRSFYYNSSAWIFFKMPDLTRPSSEISDRNVSYWIVDLAGKKGFIPFPPKENWTFVGKGYDNVDFKKLSKDDIKNEPAICNPYNWYFRHQTMDFRISYGGKISLNHPENVISTEVDCVRKEAKKRSFFQQNDPIVERYRPDYGVDKSYGSGYGRSFIRTQSYSLHSLHAQTNASDKDYHFIFEYRNTDKLAAWLKGGAYPAGYDFCYIRPIRQDLGELPYGFMLPEVEGMKWFDPQIVIMTRVSTTARSTIAITTTPEPTSTVGATPTAEADSTTTLTIGTSSATSVDSSTIGTSSATSVDSSNSTVKQHVTSPSSVTKEASSHSTETEHMTTSTDPVHVTSAKDSATIASQESTTKRSGYSADEIAFIITFAAILASYVAVIVVGILFWRHVKKLREATSATSATEVSNSNVESGLQQRDSKQSIRTQATQNASLMEAPPKTAVEILTRRSSVIQATEKPSLFEAPTQMKSVVEMPVQQTSSVPQAVQKSSKAKLA</sequence>